<evidence type="ECO:0000256" key="1">
    <source>
        <dbReference type="ARBA" id="ARBA00022729"/>
    </source>
</evidence>
<dbReference type="EMBL" id="CP114040">
    <property type="protein sequence ID" value="WAS92301.1"/>
    <property type="molecule type" value="Genomic_DNA"/>
</dbReference>
<organism evidence="2 3">
    <name type="scientific">Nannocystis punicea</name>
    <dbReference type="NCBI Taxonomy" id="2995304"/>
    <lineage>
        <taxon>Bacteria</taxon>
        <taxon>Pseudomonadati</taxon>
        <taxon>Myxococcota</taxon>
        <taxon>Polyangia</taxon>
        <taxon>Nannocystales</taxon>
        <taxon>Nannocystaceae</taxon>
        <taxon>Nannocystis</taxon>
    </lineage>
</organism>
<dbReference type="PANTHER" id="PTHR46580:SF4">
    <property type="entry name" value="ATP_GTP-BINDING PROTEIN"/>
    <property type="match status" value="1"/>
</dbReference>
<dbReference type="NCBIfam" id="TIGR03901">
    <property type="entry name" value="MYXO-CTERM"/>
    <property type="match status" value="1"/>
</dbReference>
<proteinExistence type="predicted"/>
<dbReference type="SUPFAM" id="SSF69318">
    <property type="entry name" value="Integrin alpha N-terminal domain"/>
    <property type="match status" value="2"/>
</dbReference>
<accession>A0ABY7GZA0</accession>
<dbReference type="RefSeq" id="WP_269034650.1">
    <property type="nucleotide sequence ID" value="NZ_CP114040.1"/>
</dbReference>
<dbReference type="InterPro" id="IPR024038">
    <property type="entry name" value="MYXO-CTERM"/>
</dbReference>
<dbReference type="Proteomes" id="UP001164459">
    <property type="component" value="Chromosome"/>
</dbReference>
<name>A0ABY7GZA0_9BACT</name>
<dbReference type="Pfam" id="PF13517">
    <property type="entry name" value="FG-GAP_3"/>
    <property type="match status" value="2"/>
</dbReference>
<reference evidence="2" key="1">
    <citation type="submission" date="2022-11" db="EMBL/GenBank/DDBJ databases">
        <title>Minimal conservation of predation-associated metabolite biosynthetic gene clusters underscores biosynthetic potential of Myxococcota including descriptions for ten novel species: Archangium lansinium sp. nov., Myxococcus landrumus sp. nov., Nannocystis bai.</title>
        <authorList>
            <person name="Ahearne A."/>
            <person name="Stevens C."/>
            <person name="Dowd S."/>
        </authorList>
    </citation>
    <scope>NUCLEOTIDE SEQUENCE</scope>
    <source>
        <strain evidence="2">Fl3</strain>
    </source>
</reference>
<sequence>MSAVLMPALAGATPWEPNNNVQLPDDAHTSQKVELVDIDADGWVDIVFANSKGEGLINGGQATAEFSQLLHNDQGTGFTELGGVFEEEHNSWVIKVGDIDEDGDADLVVGDSFNGSMSHVLINEGNNTFTREDIVGSANATIGDLELGDVDGDGDLDILAADWGPLPHGQIDDPGNPLRLWLNDGNGTFSDGSAKLAMGMEVLAAWSFDLELVDINNDYALDIMVSTRGDADPAVVMLNDGEGNFSNHPVPALQPMNTKNINVAFTPMDFDGEGSLDVLTLQDGGLSQCVGDPPVCARRNSVLINDGAGGFTIPMNYWATQFNPGKNDFDAATLDFNNDGKPDFVVLGTSINNGVNARLLINDGAKFGPPALPMMDVAFPADPSLSRTTSLMFADFNHDRREDMAVAQRDANLDNSVLFGKADMADGVPEDVTPPRIYDDNFGEKLGTLLFFGKDAGLDARVNDYKTPIHWHDFQFDTALDTYNLIGDGAALTAHNRRLPYMEMALSLEDPEDIKSLADGDPKKYIAPSIWFGEGLWTVNFKVPYNQMAEDTLTWQYCAIDAAGNKTCLGPFSVKVEIDPNDCGDGEVQEWETCDSDSPTCVACNETCGNGTCDDNETPETCPEDCGPCDNDEACEPPENAENCPDDCDYDGVCGDGTCQNPPENEQNCPDDCGPCDNDGACEPPENATNCPNDCNYEGYCGDDICQKPNENETNCPDDCLPDPTDGGVCGNGVCDSNESLELCPEDCAVCGDEMCTEPYESVKTCPVDCGGNTISDGECPDTAGGVDGQCQLDDDGCGCVAEPQDGTRGLWASLLLFGVFGVRRFRKRA</sequence>
<evidence type="ECO:0000313" key="2">
    <source>
        <dbReference type="EMBL" id="WAS92301.1"/>
    </source>
</evidence>
<dbReference type="InterPro" id="IPR013517">
    <property type="entry name" value="FG-GAP"/>
</dbReference>
<keyword evidence="3" id="KW-1185">Reference proteome</keyword>
<dbReference type="InterPro" id="IPR028994">
    <property type="entry name" value="Integrin_alpha_N"/>
</dbReference>
<dbReference type="PANTHER" id="PTHR46580">
    <property type="entry name" value="SENSOR KINASE-RELATED"/>
    <property type="match status" value="1"/>
</dbReference>
<dbReference type="Gene3D" id="2.130.10.130">
    <property type="entry name" value="Integrin alpha, N-terminal"/>
    <property type="match status" value="1"/>
</dbReference>
<gene>
    <name evidence="2" type="ORF">O0S08_39490</name>
</gene>
<evidence type="ECO:0000313" key="3">
    <source>
        <dbReference type="Proteomes" id="UP001164459"/>
    </source>
</evidence>
<protein>
    <submittedName>
        <fullName evidence="2">VCBS repeat-containing protein</fullName>
    </submittedName>
</protein>
<keyword evidence="1" id="KW-0732">Signal</keyword>